<dbReference type="OrthoDB" id="5872at2"/>
<keyword evidence="2" id="KW-1185">Reference proteome</keyword>
<evidence type="ECO:0000313" key="2">
    <source>
        <dbReference type="Proteomes" id="UP000190105"/>
    </source>
</evidence>
<gene>
    <name evidence="1" type="ORF">SAMN05443428_12215</name>
</gene>
<dbReference type="InterPro" id="IPR004027">
    <property type="entry name" value="SEC_C_motif"/>
</dbReference>
<protein>
    <submittedName>
        <fullName evidence="1">SEC-C motif-containing protein</fullName>
    </submittedName>
</protein>
<reference evidence="2" key="1">
    <citation type="submission" date="2017-02" db="EMBL/GenBank/DDBJ databases">
        <authorList>
            <person name="Varghese N."/>
            <person name="Submissions S."/>
        </authorList>
    </citation>
    <scope>NUCLEOTIDE SEQUENCE [LARGE SCALE GENOMIC DNA]</scope>
    <source>
        <strain evidence="2">USBA 833</strain>
    </source>
</reference>
<dbReference type="PANTHER" id="PTHR33747">
    <property type="entry name" value="UPF0225 PROTEIN SCO1677"/>
    <property type="match status" value="1"/>
</dbReference>
<dbReference type="Pfam" id="PF02810">
    <property type="entry name" value="SEC-C"/>
    <property type="match status" value="1"/>
</dbReference>
<dbReference type="STRING" id="1147123.SAMN05443428_12215"/>
<dbReference type="AlphaFoldDB" id="A0A1T4Y4E1"/>
<dbReference type="SUPFAM" id="SSF103642">
    <property type="entry name" value="Sec-C motif"/>
    <property type="match status" value="1"/>
</dbReference>
<dbReference type="Proteomes" id="UP000190105">
    <property type="component" value="Unassembled WGS sequence"/>
</dbReference>
<dbReference type="RefSeq" id="WP_078697340.1">
    <property type="nucleotide sequence ID" value="NZ_FUYH01000022.1"/>
</dbReference>
<accession>A0A1T4Y4E1</accession>
<dbReference type="Gene3D" id="3.10.450.50">
    <property type="match status" value="1"/>
</dbReference>
<sequence length="167" mass="19795">MSLFEKWEEIASMPRTQEEYDKFWEEYLKKEMDIYDDILKNKENVIETTVKGFGEKYNLSSEEVLGFLQGINTSLNEMLELESLEEDSNIKLDINFEKLFYNMIDAKASWLYELKSWDNILTSEKRKEIRKQYNIDHTVVKENKIGRNDPCPCGSGKKYKKCCGKNE</sequence>
<dbReference type="NCBIfam" id="NF004088">
    <property type="entry name" value="PRK05590.1"/>
    <property type="match status" value="1"/>
</dbReference>
<dbReference type="PANTHER" id="PTHR33747:SF1">
    <property type="entry name" value="ADENYLATE CYCLASE-ASSOCIATED CAP C-TERMINAL DOMAIN-CONTAINING PROTEIN"/>
    <property type="match status" value="1"/>
</dbReference>
<name>A0A1T4Y4E1_9CLOT</name>
<evidence type="ECO:0000313" key="1">
    <source>
        <dbReference type="EMBL" id="SKA96694.1"/>
    </source>
</evidence>
<proteinExistence type="predicted"/>
<organism evidence="1 2">
    <name type="scientific">Caloramator quimbayensis</name>
    <dbReference type="NCBI Taxonomy" id="1147123"/>
    <lineage>
        <taxon>Bacteria</taxon>
        <taxon>Bacillati</taxon>
        <taxon>Bacillota</taxon>
        <taxon>Clostridia</taxon>
        <taxon>Eubacteriales</taxon>
        <taxon>Clostridiaceae</taxon>
        <taxon>Caloramator</taxon>
    </lineage>
</organism>
<dbReference type="EMBL" id="FUYH01000022">
    <property type="protein sequence ID" value="SKA96694.1"/>
    <property type="molecule type" value="Genomic_DNA"/>
</dbReference>